<comment type="caution">
    <text evidence="2">The sequence shown here is derived from an EMBL/GenBank/DDBJ whole genome shotgun (WGS) entry which is preliminary data.</text>
</comment>
<organism evidence="2 3">
    <name type="scientific">Pseudomonas costantinii</name>
    <dbReference type="NCBI Taxonomy" id="168469"/>
    <lineage>
        <taxon>Bacteria</taxon>
        <taxon>Pseudomonadati</taxon>
        <taxon>Pseudomonadota</taxon>
        <taxon>Gammaproteobacteria</taxon>
        <taxon>Pseudomonadales</taxon>
        <taxon>Pseudomonadaceae</taxon>
        <taxon>Pseudomonas</taxon>
    </lineage>
</organism>
<accession>A0A1H4U612</accession>
<name>A0A1H4U612_9PSED</name>
<keyword evidence="3" id="KW-1185">Reference proteome</keyword>
<proteinExistence type="predicted"/>
<sequence>MPRYENGKRDVLLEALECATRDREGMRQSIASGVHGFWQLPREEALAKLSPDDRRYFLECESYMRDFEKMEAVVQGQPG</sequence>
<evidence type="ECO:0000313" key="3">
    <source>
        <dbReference type="Proteomes" id="UP000182179"/>
    </source>
</evidence>
<reference evidence="2 3" key="1">
    <citation type="submission" date="2016-10" db="EMBL/GenBank/DDBJ databases">
        <authorList>
            <person name="Varghese N."/>
            <person name="Submissions S."/>
        </authorList>
    </citation>
    <scope>NUCLEOTIDE SEQUENCE [LARGE SCALE GENOMIC DNA]</scope>
    <source>
        <strain evidence="2 3">BS2773</strain>
    </source>
</reference>
<evidence type="ECO:0000313" key="1">
    <source>
        <dbReference type="EMBL" id="SEC62153.1"/>
    </source>
</evidence>
<dbReference type="RefSeq" id="WP_074851294.1">
    <property type="nucleotide sequence ID" value="NZ_FNTS01000001.1"/>
</dbReference>
<dbReference type="EMBL" id="FNTS01000001">
    <property type="protein sequence ID" value="SEC63878.1"/>
    <property type="molecule type" value="Genomic_DNA"/>
</dbReference>
<gene>
    <name evidence="1" type="ORF">SAMN04515675_0012</name>
    <name evidence="2" type="ORF">SAMN04515675_0067</name>
</gene>
<dbReference type="Proteomes" id="UP000182179">
    <property type="component" value="Unassembled WGS sequence"/>
</dbReference>
<protein>
    <submittedName>
        <fullName evidence="2">Uncharacterized protein</fullName>
    </submittedName>
</protein>
<dbReference type="EMBL" id="FNTS01000001">
    <property type="protein sequence ID" value="SEC62153.1"/>
    <property type="molecule type" value="Genomic_DNA"/>
</dbReference>
<evidence type="ECO:0000313" key="2">
    <source>
        <dbReference type="EMBL" id="SEC63878.1"/>
    </source>
</evidence>